<sequence>MSSSIIDLQKVTHINLNKDGFRLKSIALWSVEKNLNLVMFKNII</sequence>
<organism evidence="1 2">
    <name type="scientific">Anaerocolumna jejuensis DSM 15929</name>
    <dbReference type="NCBI Taxonomy" id="1121322"/>
    <lineage>
        <taxon>Bacteria</taxon>
        <taxon>Bacillati</taxon>
        <taxon>Bacillota</taxon>
        <taxon>Clostridia</taxon>
        <taxon>Lachnospirales</taxon>
        <taxon>Lachnospiraceae</taxon>
        <taxon>Anaerocolumna</taxon>
    </lineage>
</organism>
<dbReference type="EMBL" id="FRAC01000006">
    <property type="protein sequence ID" value="SHJ56100.1"/>
    <property type="molecule type" value="Genomic_DNA"/>
</dbReference>
<protein>
    <submittedName>
        <fullName evidence="1">Uncharacterized protein</fullName>
    </submittedName>
</protein>
<dbReference type="STRING" id="1121322.SAMN02745136_00386"/>
<dbReference type="AlphaFoldDB" id="A0A1M6KAY2"/>
<gene>
    <name evidence="1" type="ORF">SAMN02745136_00386</name>
</gene>
<keyword evidence="2" id="KW-1185">Reference proteome</keyword>
<evidence type="ECO:0000313" key="1">
    <source>
        <dbReference type="EMBL" id="SHJ56100.1"/>
    </source>
</evidence>
<accession>A0A1M6KAY2</accession>
<name>A0A1M6KAY2_9FIRM</name>
<dbReference type="Proteomes" id="UP000184386">
    <property type="component" value="Unassembled WGS sequence"/>
</dbReference>
<evidence type="ECO:0000313" key="2">
    <source>
        <dbReference type="Proteomes" id="UP000184386"/>
    </source>
</evidence>
<proteinExistence type="predicted"/>
<dbReference type="RefSeq" id="WP_278277698.1">
    <property type="nucleotide sequence ID" value="NZ_FRAC01000006.1"/>
</dbReference>
<reference evidence="1 2" key="1">
    <citation type="submission" date="2016-11" db="EMBL/GenBank/DDBJ databases">
        <authorList>
            <person name="Jaros S."/>
            <person name="Januszkiewicz K."/>
            <person name="Wedrychowicz H."/>
        </authorList>
    </citation>
    <scope>NUCLEOTIDE SEQUENCE [LARGE SCALE GENOMIC DNA]</scope>
    <source>
        <strain evidence="1 2">DSM 15929</strain>
    </source>
</reference>